<dbReference type="RefSeq" id="WP_203538147.1">
    <property type="nucleotide sequence ID" value="NZ_JAESND010000004.1"/>
</dbReference>
<proteinExistence type="predicted"/>
<organism evidence="1 2">
    <name type="scientific">Jeongeupia naejangsanensis</name>
    <dbReference type="NCBI Taxonomy" id="613195"/>
    <lineage>
        <taxon>Bacteria</taxon>
        <taxon>Pseudomonadati</taxon>
        <taxon>Pseudomonadota</taxon>
        <taxon>Betaproteobacteria</taxon>
        <taxon>Neisseriales</taxon>
        <taxon>Chitinibacteraceae</taxon>
        <taxon>Jeongeupia</taxon>
    </lineage>
</organism>
<keyword evidence="2" id="KW-1185">Reference proteome</keyword>
<evidence type="ECO:0000313" key="2">
    <source>
        <dbReference type="Proteomes" id="UP000809431"/>
    </source>
</evidence>
<dbReference type="Proteomes" id="UP000809431">
    <property type="component" value="Unassembled WGS sequence"/>
</dbReference>
<evidence type="ECO:0000313" key="1">
    <source>
        <dbReference type="EMBL" id="MBM3116073.1"/>
    </source>
</evidence>
<dbReference type="EMBL" id="JAESND010000004">
    <property type="protein sequence ID" value="MBM3116073.1"/>
    <property type="molecule type" value="Genomic_DNA"/>
</dbReference>
<gene>
    <name evidence="1" type="ORF">JMJ54_09525</name>
</gene>
<comment type="caution">
    <text evidence="1">The sequence shown here is derived from an EMBL/GenBank/DDBJ whole genome shotgun (WGS) entry which is preliminary data.</text>
</comment>
<name>A0ABS2BKC8_9NEIS</name>
<reference evidence="1 2" key="1">
    <citation type="submission" date="2021-01" db="EMBL/GenBank/DDBJ databases">
        <title>Draft Genome Sequence and Polyhydroxyalkanoate Biosynthetic Potential of Jeongeupia naejangsanensis Type Strain DSM 24253.</title>
        <authorList>
            <person name="Turrini P."/>
            <person name="Artuso I."/>
            <person name="Lugli G.A."/>
            <person name="Frangipani E."/>
            <person name="Ventura M."/>
            <person name="Visca P."/>
        </authorList>
    </citation>
    <scope>NUCLEOTIDE SEQUENCE [LARGE SCALE GENOMIC DNA]</scope>
    <source>
        <strain evidence="1 2">DSM 24253</strain>
    </source>
</reference>
<protein>
    <submittedName>
        <fullName evidence="1">Uncharacterized protein</fullName>
    </submittedName>
</protein>
<accession>A0ABS2BKC8</accession>
<sequence>MPNPSIERKCPGKPGHASHVKRYGACFAQGETIVADFRIIKITLNSGHIFIRRETVGKSTIGGDDAKPYSSTKVLRHFRNMVRIKVANGKTITPLDQHANRATTATVQVLFILSNTTESHADSIKSQEISNARAAHPNLVLNVIG</sequence>